<dbReference type="STRING" id="42251.A0A2T6ZMX0"/>
<dbReference type="AlphaFoldDB" id="A0A2T6ZMX0"/>
<dbReference type="EMBL" id="NESQ01000175">
    <property type="protein sequence ID" value="PUU76796.1"/>
    <property type="molecule type" value="Genomic_DNA"/>
</dbReference>
<name>A0A2T6ZMX0_TUBBO</name>
<proteinExistence type="predicted"/>
<organism evidence="2 3">
    <name type="scientific">Tuber borchii</name>
    <name type="common">White truffle</name>
    <dbReference type="NCBI Taxonomy" id="42251"/>
    <lineage>
        <taxon>Eukaryota</taxon>
        <taxon>Fungi</taxon>
        <taxon>Dikarya</taxon>
        <taxon>Ascomycota</taxon>
        <taxon>Pezizomycotina</taxon>
        <taxon>Pezizomycetes</taxon>
        <taxon>Pezizales</taxon>
        <taxon>Tuberaceae</taxon>
        <taxon>Tuber</taxon>
    </lineage>
</organism>
<dbReference type="GO" id="GO:0019171">
    <property type="term" value="F:(3R)-hydroxyacyl-[acyl-carrier-protein] dehydratase activity"/>
    <property type="evidence" value="ECO:0007669"/>
    <property type="project" value="InterPro"/>
</dbReference>
<comment type="caution">
    <text evidence="2">The sequence shown here is derived from an EMBL/GenBank/DDBJ whole genome shotgun (WGS) entry which is preliminary data.</text>
</comment>
<evidence type="ECO:0000313" key="2">
    <source>
        <dbReference type="EMBL" id="PUU76796.1"/>
    </source>
</evidence>
<dbReference type="Gene3D" id="3.30.1120.100">
    <property type="match status" value="1"/>
</dbReference>
<protein>
    <recommendedName>
        <fullName evidence="1">Fatty acid synthase meander beta sheet domain-containing protein</fullName>
    </recommendedName>
</protein>
<evidence type="ECO:0000313" key="3">
    <source>
        <dbReference type="Proteomes" id="UP000244722"/>
    </source>
</evidence>
<accession>A0A2T6ZMX0</accession>
<keyword evidence="3" id="KW-1185">Reference proteome</keyword>
<sequence length="114" mass="12413">MAVGITNTRDSAKTLIAVKEKNYTGSCYSRTVEIRMSEDEILIDLIEELTMPGEPAPLPLGFGYLLEICSSSILRKFLDAGVTHVFDSGSADIAARVSSSDLGRPPRRPRISLL</sequence>
<reference evidence="2 3" key="1">
    <citation type="submission" date="2017-04" db="EMBL/GenBank/DDBJ databases">
        <title>Draft genome sequence of Tuber borchii Vittad., a whitish edible truffle.</title>
        <authorList>
            <consortium name="DOE Joint Genome Institute"/>
            <person name="Murat C."/>
            <person name="Kuo A."/>
            <person name="Barry K.W."/>
            <person name="Clum A."/>
            <person name="Dockter R.B."/>
            <person name="Fauchery L."/>
            <person name="Iotti M."/>
            <person name="Kohler A."/>
            <person name="Labutti K."/>
            <person name="Lindquist E.A."/>
            <person name="Lipzen A."/>
            <person name="Ohm R.A."/>
            <person name="Wang M."/>
            <person name="Grigoriev I.V."/>
            <person name="Zambonelli A."/>
            <person name="Martin F.M."/>
        </authorList>
    </citation>
    <scope>NUCLEOTIDE SEQUENCE [LARGE SCALE GENOMIC DNA]</scope>
    <source>
        <strain evidence="2 3">Tbo3840</strain>
    </source>
</reference>
<dbReference type="Proteomes" id="UP000244722">
    <property type="component" value="Unassembled WGS sequence"/>
</dbReference>
<gene>
    <name evidence="2" type="ORF">B9Z19DRAFT_1129224</name>
</gene>
<dbReference type="InterPro" id="IPR040883">
    <property type="entry name" value="FAS_meander"/>
</dbReference>
<feature type="domain" description="Fatty acid synthase meander beta sheet" evidence="1">
    <location>
        <begin position="2"/>
        <end position="73"/>
    </location>
</feature>
<evidence type="ECO:0000259" key="1">
    <source>
        <dbReference type="Pfam" id="PF17951"/>
    </source>
</evidence>
<dbReference type="Pfam" id="PF17951">
    <property type="entry name" value="FAS_meander"/>
    <property type="match status" value="1"/>
</dbReference>